<dbReference type="SUPFAM" id="SSF51735">
    <property type="entry name" value="NAD(P)-binding Rossmann-fold domains"/>
    <property type="match status" value="1"/>
</dbReference>
<gene>
    <name evidence="2" type="ORF">S03H2_21145</name>
</gene>
<dbReference type="PANTHER" id="PTHR33303:SF2">
    <property type="entry name" value="COA-BINDING DOMAIN-CONTAINING PROTEIN"/>
    <property type="match status" value="1"/>
</dbReference>
<evidence type="ECO:0000259" key="1">
    <source>
        <dbReference type="SMART" id="SM00881"/>
    </source>
</evidence>
<name>X1HBM1_9ZZZZ</name>
<dbReference type="SMART" id="SM00881">
    <property type="entry name" value="CoA_binding"/>
    <property type="match status" value="1"/>
</dbReference>
<comment type="caution">
    <text evidence="2">The sequence shown here is derived from an EMBL/GenBank/DDBJ whole genome shotgun (WGS) entry which is preliminary data.</text>
</comment>
<accession>X1HBM1</accession>
<organism evidence="2">
    <name type="scientific">marine sediment metagenome</name>
    <dbReference type="NCBI Taxonomy" id="412755"/>
    <lineage>
        <taxon>unclassified sequences</taxon>
        <taxon>metagenomes</taxon>
        <taxon>ecological metagenomes</taxon>
    </lineage>
</organism>
<dbReference type="InterPro" id="IPR036291">
    <property type="entry name" value="NAD(P)-bd_dom_sf"/>
</dbReference>
<dbReference type="EMBL" id="BARU01011224">
    <property type="protein sequence ID" value="GAH42713.1"/>
    <property type="molecule type" value="Genomic_DNA"/>
</dbReference>
<protein>
    <recommendedName>
        <fullName evidence="1">CoA-binding domain-containing protein</fullName>
    </recommendedName>
</protein>
<dbReference type="Pfam" id="PF13380">
    <property type="entry name" value="CoA_binding_2"/>
    <property type="match status" value="1"/>
</dbReference>
<evidence type="ECO:0000313" key="2">
    <source>
        <dbReference type="EMBL" id="GAH42713.1"/>
    </source>
</evidence>
<dbReference type="AlphaFoldDB" id="X1HBM1"/>
<dbReference type="PANTHER" id="PTHR33303">
    <property type="entry name" value="CYTOPLASMIC PROTEIN-RELATED"/>
    <property type="match status" value="1"/>
</dbReference>
<feature type="domain" description="CoA-binding" evidence="1">
    <location>
        <begin position="9"/>
        <end position="102"/>
    </location>
</feature>
<proteinExistence type="predicted"/>
<dbReference type="InterPro" id="IPR003781">
    <property type="entry name" value="CoA-bd"/>
</dbReference>
<sequence>MTENRIKEFLSKENVFAVVGVSRNPAKYGHQVYKDLKEAGYVVYAVNPSIDEVLGDRCYHSLSELPEKPDVVDTVVPPEVTEKIVEECKELRIGKVWMQPGSESREAINFCTRNNIKVVHDVCVMVKRRE</sequence>
<dbReference type="Gene3D" id="3.40.50.720">
    <property type="entry name" value="NAD(P)-binding Rossmann-like Domain"/>
    <property type="match status" value="1"/>
</dbReference>
<reference evidence="2" key="1">
    <citation type="journal article" date="2014" name="Front. Microbiol.">
        <title>High frequency of phylogenetically diverse reductive dehalogenase-homologous genes in deep subseafloor sedimentary metagenomes.</title>
        <authorList>
            <person name="Kawai M."/>
            <person name="Futagami T."/>
            <person name="Toyoda A."/>
            <person name="Takaki Y."/>
            <person name="Nishi S."/>
            <person name="Hori S."/>
            <person name="Arai W."/>
            <person name="Tsubouchi T."/>
            <person name="Morono Y."/>
            <person name="Uchiyama I."/>
            <person name="Ito T."/>
            <person name="Fujiyama A."/>
            <person name="Inagaki F."/>
            <person name="Takami H."/>
        </authorList>
    </citation>
    <scope>NUCLEOTIDE SEQUENCE</scope>
    <source>
        <strain evidence="2">Expedition CK06-06</strain>
    </source>
</reference>